<dbReference type="AlphaFoldDB" id="A0AA39LMN9"/>
<comment type="caution">
    <text evidence="2">The sequence shown here is derived from an EMBL/GenBank/DDBJ whole genome shotgun (WGS) entry which is preliminary data.</text>
</comment>
<feature type="compositionally biased region" description="Basic and acidic residues" evidence="1">
    <location>
        <begin position="91"/>
        <end position="110"/>
    </location>
</feature>
<protein>
    <submittedName>
        <fullName evidence="2">Uncharacterized protein</fullName>
    </submittedName>
</protein>
<evidence type="ECO:0000313" key="3">
    <source>
        <dbReference type="Proteomes" id="UP001175271"/>
    </source>
</evidence>
<name>A0AA39LMN9_9BILA</name>
<proteinExistence type="predicted"/>
<dbReference type="EMBL" id="JAUCMV010000004">
    <property type="protein sequence ID" value="KAK0402977.1"/>
    <property type="molecule type" value="Genomic_DNA"/>
</dbReference>
<organism evidence="2 3">
    <name type="scientific">Steinernema hermaphroditum</name>
    <dbReference type="NCBI Taxonomy" id="289476"/>
    <lineage>
        <taxon>Eukaryota</taxon>
        <taxon>Metazoa</taxon>
        <taxon>Ecdysozoa</taxon>
        <taxon>Nematoda</taxon>
        <taxon>Chromadorea</taxon>
        <taxon>Rhabditida</taxon>
        <taxon>Tylenchina</taxon>
        <taxon>Panagrolaimomorpha</taxon>
        <taxon>Strongyloidoidea</taxon>
        <taxon>Steinernematidae</taxon>
        <taxon>Steinernema</taxon>
    </lineage>
</organism>
<feature type="region of interest" description="Disordered" evidence="1">
    <location>
        <begin position="91"/>
        <end position="116"/>
    </location>
</feature>
<reference evidence="2" key="1">
    <citation type="submission" date="2023-06" db="EMBL/GenBank/DDBJ databases">
        <title>Genomic analysis of the entomopathogenic nematode Steinernema hermaphroditum.</title>
        <authorList>
            <person name="Schwarz E.M."/>
            <person name="Heppert J.K."/>
            <person name="Baniya A."/>
            <person name="Schwartz H.T."/>
            <person name="Tan C.-H."/>
            <person name="Antoshechkin I."/>
            <person name="Sternberg P.W."/>
            <person name="Goodrich-Blair H."/>
            <person name="Dillman A.R."/>
        </authorList>
    </citation>
    <scope>NUCLEOTIDE SEQUENCE</scope>
    <source>
        <strain evidence="2">PS9179</strain>
        <tissue evidence="2">Whole animal</tissue>
    </source>
</reference>
<gene>
    <name evidence="2" type="ORF">QR680_016650</name>
</gene>
<accession>A0AA39LMN9</accession>
<evidence type="ECO:0000256" key="1">
    <source>
        <dbReference type="SAM" id="MobiDB-lite"/>
    </source>
</evidence>
<keyword evidence="3" id="KW-1185">Reference proteome</keyword>
<evidence type="ECO:0000313" key="2">
    <source>
        <dbReference type="EMBL" id="KAK0402977.1"/>
    </source>
</evidence>
<dbReference type="Proteomes" id="UP001175271">
    <property type="component" value="Unassembled WGS sequence"/>
</dbReference>
<sequence>MSSSPGVLHMVSWTTILYANGDLCHRGFHRLCVAALLATCAVLQLCKIAAIKNGPLVLAPQFDFVSTVMEEEIIEPQQPERYAKLMTQPMERETKKACAKGGRREKERAPPKTLRRALRSRFQGRPLFISS</sequence>